<evidence type="ECO:0000256" key="19">
    <source>
        <dbReference type="ARBA" id="ARBA00031360"/>
    </source>
</evidence>
<keyword evidence="9" id="KW-0479">Metal-binding</keyword>
<dbReference type="InterPro" id="IPR011992">
    <property type="entry name" value="EF-hand-dom_pair"/>
</dbReference>
<keyword evidence="12" id="KW-0809">Transit peptide</keyword>
<evidence type="ECO:0000256" key="3">
    <source>
        <dbReference type="ARBA" id="ARBA00020557"/>
    </source>
</evidence>
<evidence type="ECO:0000256" key="20">
    <source>
        <dbReference type="ARBA" id="ARBA00034214"/>
    </source>
</evidence>
<dbReference type="PROSITE" id="PS51758">
    <property type="entry name" value="LETM1_RBD"/>
    <property type="match status" value="1"/>
</dbReference>
<feature type="coiled-coil region" evidence="24">
    <location>
        <begin position="512"/>
        <end position="570"/>
    </location>
</feature>
<dbReference type="InterPro" id="IPR044202">
    <property type="entry name" value="LETM1/MDM38-like"/>
</dbReference>
<evidence type="ECO:0000256" key="15">
    <source>
        <dbReference type="ARBA" id="ARBA00023054"/>
    </source>
</evidence>
<comment type="catalytic activity">
    <reaction evidence="22">
        <text>K(+)(in) + H(+)(out) = K(+)(out) + H(+)(in)</text>
        <dbReference type="Rhea" id="RHEA:29467"/>
        <dbReference type="ChEBI" id="CHEBI:15378"/>
        <dbReference type="ChEBI" id="CHEBI:29103"/>
    </reaction>
</comment>
<dbReference type="Gene3D" id="1.10.238.10">
    <property type="entry name" value="EF-hand"/>
    <property type="match status" value="1"/>
</dbReference>
<keyword evidence="7" id="KW-0109">Calcium transport</keyword>
<dbReference type="GO" id="GO:0005509">
    <property type="term" value="F:calcium ion binding"/>
    <property type="evidence" value="ECO:0007669"/>
    <property type="project" value="InterPro"/>
</dbReference>
<accession>A0A852BM24</accession>
<evidence type="ECO:0000256" key="16">
    <source>
        <dbReference type="ARBA" id="ARBA00023065"/>
    </source>
</evidence>
<gene>
    <name evidence="28" type="primary">Letm1_0</name>
    <name evidence="28" type="ORF">RAMSUL_R07612</name>
</gene>
<keyword evidence="18 25" id="KW-0472">Membrane</keyword>
<dbReference type="GO" id="GO:0043022">
    <property type="term" value="F:ribosome binding"/>
    <property type="evidence" value="ECO:0007669"/>
    <property type="project" value="InterPro"/>
</dbReference>
<dbReference type="Pfam" id="PF26561">
    <property type="entry name" value="LETM1_C"/>
    <property type="match status" value="1"/>
</dbReference>
<evidence type="ECO:0000256" key="2">
    <source>
        <dbReference type="ARBA" id="ARBA00009584"/>
    </source>
</evidence>
<evidence type="ECO:0000256" key="7">
    <source>
        <dbReference type="ARBA" id="ARBA00022568"/>
    </source>
</evidence>
<evidence type="ECO:0000256" key="4">
    <source>
        <dbReference type="ARBA" id="ARBA00022448"/>
    </source>
</evidence>
<keyword evidence="13" id="KW-0630">Potassium</keyword>
<dbReference type="EMBL" id="WBNM01000511">
    <property type="protein sequence ID" value="NXP69592.1"/>
    <property type="molecule type" value="Genomic_DNA"/>
</dbReference>
<keyword evidence="11" id="KW-0106">Calcium</keyword>
<dbReference type="GO" id="GO:0015297">
    <property type="term" value="F:antiporter activity"/>
    <property type="evidence" value="ECO:0007669"/>
    <property type="project" value="UniProtKB-KW"/>
</dbReference>
<evidence type="ECO:0000256" key="14">
    <source>
        <dbReference type="ARBA" id="ARBA00022989"/>
    </source>
</evidence>
<evidence type="ECO:0000256" key="24">
    <source>
        <dbReference type="SAM" id="Coils"/>
    </source>
</evidence>
<keyword evidence="29" id="KW-1185">Reference proteome</keyword>
<feature type="domain" description="EF-hand" evidence="26">
    <location>
        <begin position="638"/>
        <end position="666"/>
    </location>
</feature>
<evidence type="ECO:0000256" key="8">
    <source>
        <dbReference type="ARBA" id="ARBA00022692"/>
    </source>
</evidence>
<evidence type="ECO:0000313" key="29">
    <source>
        <dbReference type="Proteomes" id="UP000611227"/>
    </source>
</evidence>
<feature type="non-terminal residue" evidence="28">
    <location>
        <position position="1"/>
    </location>
</feature>
<keyword evidence="14 25" id="KW-1133">Transmembrane helix</keyword>
<dbReference type="InterPro" id="IPR002048">
    <property type="entry name" value="EF_hand_dom"/>
</dbReference>
<evidence type="ECO:0000256" key="1">
    <source>
        <dbReference type="ARBA" id="ARBA00004434"/>
    </source>
</evidence>
<keyword evidence="6" id="KW-0633">Potassium transport</keyword>
<evidence type="ECO:0000256" key="21">
    <source>
        <dbReference type="ARBA" id="ARBA00035046"/>
    </source>
</evidence>
<comment type="subcellular location">
    <subcellularLocation>
        <location evidence="1">Mitochondrion inner membrane</location>
        <topology evidence="1">Single-pass membrane protein</topology>
    </subcellularLocation>
</comment>
<dbReference type="GO" id="GO:0030003">
    <property type="term" value="P:intracellular monoatomic cation homeostasis"/>
    <property type="evidence" value="ECO:0007669"/>
    <property type="project" value="TreeGrafter"/>
</dbReference>
<evidence type="ECO:0000256" key="5">
    <source>
        <dbReference type="ARBA" id="ARBA00022449"/>
    </source>
</evidence>
<evidence type="ECO:0000256" key="9">
    <source>
        <dbReference type="ARBA" id="ARBA00022723"/>
    </source>
</evidence>
<dbReference type="PROSITE" id="PS50222">
    <property type="entry name" value="EF_HAND_2"/>
    <property type="match status" value="1"/>
</dbReference>
<evidence type="ECO:0000256" key="10">
    <source>
        <dbReference type="ARBA" id="ARBA00022792"/>
    </source>
</evidence>
<evidence type="ECO:0000256" key="11">
    <source>
        <dbReference type="ARBA" id="ARBA00022837"/>
    </source>
</evidence>
<evidence type="ECO:0000256" key="13">
    <source>
        <dbReference type="ARBA" id="ARBA00022958"/>
    </source>
</evidence>
<reference evidence="28" key="1">
    <citation type="submission" date="2019-09" db="EMBL/GenBank/DDBJ databases">
        <title>Bird 10,000 Genomes (B10K) Project - Family phase.</title>
        <authorList>
            <person name="Zhang G."/>
        </authorList>
    </citation>
    <scope>NUCLEOTIDE SEQUENCE</scope>
    <source>
        <strain evidence="28">B10K-DU-001-30</strain>
        <tissue evidence="28">Muscle</tissue>
    </source>
</reference>
<evidence type="ECO:0000313" key="28">
    <source>
        <dbReference type="EMBL" id="NXP69592.1"/>
    </source>
</evidence>
<keyword evidence="8 25" id="KW-0812">Transmembrane</keyword>
<feature type="coiled-coil region" evidence="24">
    <location>
        <begin position="417"/>
        <end position="459"/>
    </location>
</feature>
<dbReference type="GO" id="GO:0005743">
    <property type="term" value="C:mitochondrial inner membrane"/>
    <property type="evidence" value="ECO:0007669"/>
    <property type="project" value="UniProtKB-SubCell"/>
</dbReference>
<comment type="catalytic activity">
    <reaction evidence="20">
        <text>Ca(2+)(in) + 2 H(+)(out) = Ca(2+)(out) + 2 H(+)(in)</text>
        <dbReference type="Rhea" id="RHEA:72199"/>
        <dbReference type="ChEBI" id="CHEBI:15378"/>
        <dbReference type="ChEBI" id="CHEBI:29108"/>
    </reaction>
</comment>
<evidence type="ECO:0000259" key="26">
    <source>
        <dbReference type="PROSITE" id="PS50222"/>
    </source>
</evidence>
<evidence type="ECO:0000256" key="23">
    <source>
        <dbReference type="PROSITE-ProRule" id="PRU01094"/>
    </source>
</evidence>
<keyword evidence="17 23" id="KW-0496">Mitochondrion</keyword>
<evidence type="ECO:0000256" key="22">
    <source>
        <dbReference type="ARBA" id="ARBA00047912"/>
    </source>
</evidence>
<keyword evidence="5" id="KW-0050">Antiport</keyword>
<sequence length="666" mass="76068">TVHVKYCTSLPPVYTYSKKTHYCCWTKGSPQIHFTLISSSASWTPLSTMGVVGPQYLPIRWWHSSRPLQDDSIVEKSLKSLKDKNKKLEEGGPVYSPTEVEVVKKSLGQRIVDELKHYYHGFRLLWIDTKIAARMLWRILHGNTLSRRERRQFLRICADLFRLVPFLVFLVVPFMEFLLPVALKLFPNMLPSTFETKSKKEERLKKELRVKLELAKFLQDTIEEMALKNKAAKGNVTKDFSMFFQKIRETGERPSNEEILRFSKLFEDELTLDNLTRPQLVALCKLLELQSIGTNNFLRFQLTMRLRSIKADDKMIAEEGVDSLTVKELQAACRARGMRALGVTEQRLKEQLKQWLDLHLNQEIPTSLLILSRAMYLPDTLSPADQLKTTLQTLPESAAKEAQVKVAEVEGEKVDNKARLEATLQEEEAIRKENEEKEMERLSEAAEKAKETLQVAAMKEVDSAVDLEAAALQVKKSPMTMATEQELARAELAMHSETLKDTAPVLEGVKGEEITKEEIDMLSDACTKLQEQKKALTKEKEELEELKGDVQEYNEDLQEIKELSKAGQEEAVEESKASKRLTKRVNRMIGQIDKIINELETNQKTMDVKLDSGASPPARENLISITELINAMKQIQKIPEEKLTRIAEALDENKDGKIDIDNVVKV</sequence>
<comment type="caution">
    <text evidence="28">The sequence shown here is derived from an EMBL/GenBank/DDBJ whole genome shotgun (WGS) entry which is preliminary data.</text>
</comment>
<dbReference type="PANTHER" id="PTHR14009:SF8">
    <property type="entry name" value="MITOCHONDRIAL PROTON_CALCIUM EXCHANGER PROTEIN"/>
    <property type="match status" value="1"/>
</dbReference>
<protein>
    <recommendedName>
        <fullName evidence="3">Mitochondrial proton/calcium exchanger protein</fullName>
    </recommendedName>
    <alternativeName>
        <fullName evidence="21">Electroneutral mitochondrial K(+)/H(+)exchanger</fullName>
    </alternativeName>
    <alternativeName>
        <fullName evidence="19">Leucine zipper-EF-hand-containing transmembrane protein 1</fullName>
    </alternativeName>
</protein>
<evidence type="ECO:0000259" key="27">
    <source>
        <dbReference type="PROSITE" id="PS51758"/>
    </source>
</evidence>
<feature type="domain" description="Letm1 RBD" evidence="27">
    <location>
        <begin position="206"/>
        <end position="511"/>
    </location>
</feature>
<dbReference type="Pfam" id="PF07766">
    <property type="entry name" value="LETM1_RBD"/>
    <property type="match status" value="1"/>
</dbReference>
<evidence type="ECO:0000256" key="18">
    <source>
        <dbReference type="ARBA" id="ARBA00023136"/>
    </source>
</evidence>
<keyword evidence="10" id="KW-0999">Mitochondrion inner membrane</keyword>
<proteinExistence type="inferred from homology"/>
<dbReference type="InterPro" id="IPR033122">
    <property type="entry name" value="LETM1-like_RBD"/>
</dbReference>
<organism evidence="28 29">
    <name type="scientific">Ramphastos sulfuratus</name>
    <dbReference type="NCBI Taxonomy" id="322582"/>
    <lineage>
        <taxon>Eukaryota</taxon>
        <taxon>Metazoa</taxon>
        <taxon>Chordata</taxon>
        <taxon>Craniata</taxon>
        <taxon>Vertebrata</taxon>
        <taxon>Euteleostomi</taxon>
        <taxon>Archelosauria</taxon>
        <taxon>Archosauria</taxon>
        <taxon>Dinosauria</taxon>
        <taxon>Saurischia</taxon>
        <taxon>Theropoda</taxon>
        <taxon>Coelurosauria</taxon>
        <taxon>Aves</taxon>
        <taxon>Neognathae</taxon>
        <taxon>Neoaves</taxon>
        <taxon>Telluraves</taxon>
        <taxon>Coraciimorphae</taxon>
        <taxon>Piciformes</taxon>
        <taxon>Ramphastidae</taxon>
        <taxon>Ramphastos</taxon>
    </lineage>
</organism>
<evidence type="ECO:0000256" key="17">
    <source>
        <dbReference type="ARBA" id="ARBA00023128"/>
    </source>
</evidence>
<keyword evidence="16" id="KW-0406">Ion transport</keyword>
<name>A0A852BM24_9PICI</name>
<dbReference type="InterPro" id="IPR059005">
    <property type="entry name" value="LETM1_C"/>
</dbReference>
<evidence type="ECO:0000256" key="12">
    <source>
        <dbReference type="ARBA" id="ARBA00022946"/>
    </source>
</evidence>
<feature type="transmembrane region" description="Helical" evidence="25">
    <location>
        <begin position="160"/>
        <end position="183"/>
    </location>
</feature>
<keyword evidence="15 24" id="KW-0175">Coiled coil</keyword>
<feature type="non-terminal residue" evidence="28">
    <location>
        <position position="666"/>
    </location>
</feature>
<dbReference type="AlphaFoldDB" id="A0A852BM24"/>
<comment type="similarity">
    <text evidence="2">Belongs to the LETM1 family.</text>
</comment>
<dbReference type="GO" id="GO:0006816">
    <property type="term" value="P:calcium ion transport"/>
    <property type="evidence" value="ECO:0007669"/>
    <property type="project" value="UniProtKB-KW"/>
</dbReference>
<dbReference type="Proteomes" id="UP000611227">
    <property type="component" value="Unassembled WGS sequence"/>
</dbReference>
<dbReference type="PANTHER" id="PTHR14009">
    <property type="entry name" value="LEUCINE ZIPPER-EF-HAND CONTAINING TRANSMEMBRANE PROTEIN"/>
    <property type="match status" value="1"/>
</dbReference>
<evidence type="ECO:0000256" key="25">
    <source>
        <dbReference type="SAM" id="Phobius"/>
    </source>
</evidence>
<evidence type="ECO:0000256" key="6">
    <source>
        <dbReference type="ARBA" id="ARBA00022538"/>
    </source>
</evidence>
<dbReference type="SUPFAM" id="SSF47473">
    <property type="entry name" value="EF-hand"/>
    <property type="match status" value="1"/>
</dbReference>
<dbReference type="GO" id="GO:0006813">
    <property type="term" value="P:potassium ion transport"/>
    <property type="evidence" value="ECO:0007669"/>
    <property type="project" value="UniProtKB-KW"/>
</dbReference>
<keyword evidence="4" id="KW-0813">Transport</keyword>